<feature type="transmembrane region" description="Helical" evidence="2">
    <location>
        <begin position="31"/>
        <end position="55"/>
    </location>
</feature>
<feature type="compositionally biased region" description="Basic residues" evidence="1">
    <location>
        <begin position="1"/>
        <end position="12"/>
    </location>
</feature>
<name>A0A2M6WWY5_9BACT</name>
<keyword evidence="2" id="KW-1133">Transmembrane helix</keyword>
<sequence>MARITGRRRRANTGRGYVPPRERFARSRPRGASVVVWIAIALGLGFLGLLGYLAYGYFAAFP</sequence>
<feature type="region of interest" description="Disordered" evidence="1">
    <location>
        <begin position="1"/>
        <end position="22"/>
    </location>
</feature>
<accession>A0A2M6WWY5</accession>
<protein>
    <submittedName>
        <fullName evidence="3">Uncharacterized protein</fullName>
    </submittedName>
</protein>
<evidence type="ECO:0000256" key="2">
    <source>
        <dbReference type="SAM" id="Phobius"/>
    </source>
</evidence>
<keyword evidence="2" id="KW-0812">Transmembrane</keyword>
<evidence type="ECO:0000313" key="4">
    <source>
        <dbReference type="Proteomes" id="UP000228596"/>
    </source>
</evidence>
<dbReference type="EMBL" id="PEZV01000025">
    <property type="protein sequence ID" value="PIT97269.1"/>
    <property type="molecule type" value="Genomic_DNA"/>
</dbReference>
<comment type="caution">
    <text evidence="3">The sequence shown here is derived from an EMBL/GenBank/DDBJ whole genome shotgun (WGS) entry which is preliminary data.</text>
</comment>
<reference evidence="4" key="1">
    <citation type="submission" date="2017-09" db="EMBL/GenBank/DDBJ databases">
        <title>Depth-based differentiation of microbial function through sediment-hosted aquifers and enrichment of novel symbionts in the deep terrestrial subsurface.</title>
        <authorList>
            <person name="Probst A.J."/>
            <person name="Ladd B."/>
            <person name="Jarett J.K."/>
            <person name="Geller-Mcgrath D.E."/>
            <person name="Sieber C.M.K."/>
            <person name="Emerson J.B."/>
            <person name="Anantharaman K."/>
            <person name="Thomas B.C."/>
            <person name="Malmstrom R."/>
            <person name="Stieglmeier M."/>
            <person name="Klingl A."/>
            <person name="Woyke T."/>
            <person name="Ryan C.M."/>
            <person name="Banfield J.F."/>
        </authorList>
    </citation>
    <scope>NUCLEOTIDE SEQUENCE [LARGE SCALE GENOMIC DNA]</scope>
</reference>
<evidence type="ECO:0000313" key="3">
    <source>
        <dbReference type="EMBL" id="PIT97269.1"/>
    </source>
</evidence>
<dbReference type="AlphaFoldDB" id="A0A2M6WWY5"/>
<dbReference type="Proteomes" id="UP000228596">
    <property type="component" value="Unassembled WGS sequence"/>
</dbReference>
<gene>
    <name evidence="3" type="ORF">COT77_02285</name>
</gene>
<proteinExistence type="predicted"/>
<keyword evidence="2" id="KW-0472">Membrane</keyword>
<evidence type="ECO:0000256" key="1">
    <source>
        <dbReference type="SAM" id="MobiDB-lite"/>
    </source>
</evidence>
<organism evidence="3 4">
    <name type="scientific">Candidatus Berkelbacteria bacterium CG10_big_fil_rev_8_21_14_0_10_41_12</name>
    <dbReference type="NCBI Taxonomy" id="1974513"/>
    <lineage>
        <taxon>Bacteria</taxon>
        <taxon>Candidatus Berkelbacteria</taxon>
    </lineage>
</organism>